<accession>A0NNV6</accession>
<evidence type="ECO:0000313" key="1">
    <source>
        <dbReference type="EMBL" id="EAV45837.1"/>
    </source>
</evidence>
<protein>
    <submittedName>
        <fullName evidence="1">Uncharacterized protein</fullName>
    </submittedName>
</protein>
<reference evidence="1 2" key="1">
    <citation type="submission" date="2006-05" db="EMBL/GenBank/DDBJ databases">
        <authorList>
            <person name="King G."/>
            <person name="Ferriera S."/>
            <person name="Johnson J."/>
            <person name="Kravitz S."/>
            <person name="Beeson K."/>
            <person name="Sutton G."/>
            <person name="Rogers Y.-H."/>
            <person name="Friedman R."/>
            <person name="Frazier M."/>
            <person name="Venter J.C."/>
        </authorList>
    </citation>
    <scope>NUCLEOTIDE SEQUENCE [LARGE SCALE GENOMIC DNA]</scope>
    <source>
        <strain evidence="2">ATCC 25650 / DSM 13394 / JCM 20685 / NBRC 16684 / NCIMB 2208 / IAM 12614 / B1</strain>
    </source>
</reference>
<proteinExistence type="predicted"/>
<dbReference type="Proteomes" id="UP000004848">
    <property type="component" value="Unassembled WGS sequence"/>
</dbReference>
<dbReference type="AlphaFoldDB" id="A0NNV6"/>
<sequence length="34" mass="4161">MMIRFKKYNLQNMKQALTSQDFMSNLVLQFQTMM</sequence>
<gene>
    <name evidence="1" type="ORF">SIAM614_24497</name>
</gene>
<organism evidence="1 2">
    <name type="scientific">Roseibium aggregatum (strain ATCC 25650 / DSM 13394 / JCM 20685 / NBRC 16684 / NCIMB 2208 / IAM 12614 / B1)</name>
    <name type="common">Stappia aggregata</name>
    <dbReference type="NCBI Taxonomy" id="384765"/>
    <lineage>
        <taxon>Bacteria</taxon>
        <taxon>Pseudomonadati</taxon>
        <taxon>Pseudomonadota</taxon>
        <taxon>Alphaproteobacteria</taxon>
        <taxon>Hyphomicrobiales</taxon>
        <taxon>Stappiaceae</taxon>
        <taxon>Roseibium</taxon>
    </lineage>
</organism>
<evidence type="ECO:0000313" key="2">
    <source>
        <dbReference type="Proteomes" id="UP000004848"/>
    </source>
</evidence>
<name>A0NNV6_ROSAI</name>
<comment type="caution">
    <text evidence="1">The sequence shown here is derived from an EMBL/GenBank/DDBJ whole genome shotgun (WGS) entry which is preliminary data.</text>
</comment>
<dbReference type="EMBL" id="AAUW01000002">
    <property type="protein sequence ID" value="EAV45837.1"/>
    <property type="molecule type" value="Genomic_DNA"/>
</dbReference>